<keyword evidence="1" id="KW-0863">Zinc-finger</keyword>
<keyword evidence="2" id="KW-1133">Transmembrane helix</keyword>
<sequence>MQSDQLPNLSRVVDAVFGDIQGGPITATSVPAELLSKLHFLFDKDLQKALQIIERGQVKCYIAEQSQRKVFQVQGSRPADQYTVFPTHFCTCHAFLYQVVGQDHILCKHQLAARLAESLQCCQTVCVPDEAAQPQDPHDSAHILSGMERAQHLLPHPHMPSKTTMVLAVVMLHVVALAYLTLILYKAARQRRVTEKPREPPRRINCVYEWASLAIPRQSILRIPIGTIRA</sequence>
<evidence type="ECO:0000256" key="2">
    <source>
        <dbReference type="SAM" id="Phobius"/>
    </source>
</evidence>
<reference evidence="4 5" key="1">
    <citation type="submission" date="2024-06" db="EMBL/GenBank/DDBJ databases">
        <authorList>
            <person name="Kraege A."/>
            <person name="Thomma B."/>
        </authorList>
    </citation>
    <scope>NUCLEOTIDE SEQUENCE [LARGE SCALE GENOMIC DNA]</scope>
</reference>
<feature type="domain" description="SWIM-type" evidence="3">
    <location>
        <begin position="82"/>
        <end position="118"/>
    </location>
</feature>
<evidence type="ECO:0000313" key="4">
    <source>
        <dbReference type="EMBL" id="CAL5227445.1"/>
    </source>
</evidence>
<dbReference type="PANTHER" id="PTHR28498:SF1">
    <property type="entry name" value="ZINC FINGER SWIM DOMAIN-CONTAINING PROTEIN 7"/>
    <property type="match status" value="1"/>
</dbReference>
<dbReference type="InterPro" id="IPR007527">
    <property type="entry name" value="Znf_SWIM"/>
</dbReference>
<evidence type="ECO:0000259" key="3">
    <source>
        <dbReference type="PROSITE" id="PS50966"/>
    </source>
</evidence>
<comment type="caution">
    <text evidence="4">The sequence shown here is derived from an EMBL/GenBank/DDBJ whole genome shotgun (WGS) entry which is preliminary data.</text>
</comment>
<evidence type="ECO:0000256" key="1">
    <source>
        <dbReference type="PROSITE-ProRule" id="PRU00325"/>
    </source>
</evidence>
<evidence type="ECO:0000313" key="5">
    <source>
        <dbReference type="Proteomes" id="UP001497392"/>
    </source>
</evidence>
<protein>
    <submittedName>
        <fullName evidence="4">G10411 protein</fullName>
    </submittedName>
</protein>
<proteinExistence type="predicted"/>
<dbReference type="Proteomes" id="UP001497392">
    <property type="component" value="Unassembled WGS sequence"/>
</dbReference>
<keyword evidence="2" id="KW-0472">Membrane</keyword>
<accession>A0ABP1G804</accession>
<dbReference type="Pfam" id="PF04434">
    <property type="entry name" value="SWIM"/>
    <property type="match status" value="1"/>
</dbReference>
<dbReference type="PROSITE" id="PS50966">
    <property type="entry name" value="ZF_SWIM"/>
    <property type="match status" value="1"/>
</dbReference>
<keyword evidence="1" id="KW-0862">Zinc</keyword>
<feature type="transmembrane region" description="Helical" evidence="2">
    <location>
        <begin position="165"/>
        <end position="188"/>
    </location>
</feature>
<dbReference type="EMBL" id="CAXHTA020000017">
    <property type="protein sequence ID" value="CAL5227445.1"/>
    <property type="molecule type" value="Genomic_DNA"/>
</dbReference>
<keyword evidence="2" id="KW-0812">Transmembrane</keyword>
<organism evidence="4 5">
    <name type="scientific">Coccomyxa viridis</name>
    <dbReference type="NCBI Taxonomy" id="1274662"/>
    <lineage>
        <taxon>Eukaryota</taxon>
        <taxon>Viridiplantae</taxon>
        <taxon>Chlorophyta</taxon>
        <taxon>core chlorophytes</taxon>
        <taxon>Trebouxiophyceae</taxon>
        <taxon>Trebouxiophyceae incertae sedis</taxon>
        <taxon>Coccomyxaceae</taxon>
        <taxon>Coccomyxa</taxon>
    </lineage>
</organism>
<name>A0ABP1G804_9CHLO</name>
<keyword evidence="5" id="KW-1185">Reference proteome</keyword>
<gene>
    <name evidence="4" type="primary">g10411</name>
    <name evidence="4" type="ORF">VP750_LOCUS9351</name>
</gene>
<dbReference type="PANTHER" id="PTHR28498">
    <property type="entry name" value="ZINC FINGER SWIM DOMAIN-CONTAINING PROTEIN 7"/>
    <property type="match status" value="1"/>
</dbReference>
<keyword evidence="1" id="KW-0479">Metal-binding</keyword>